<sequence>MNPSKPARALPSPRGPLAVATIGALIVSAALAGCVVAPPSGQVLSRLPPDQGGASRSAHPLTDAEKKRYDEIDKQVLSEQNEAMAADAWARYYVPYYAPPIVYGGYGGYYGGWGAGYYSPGYYPGWWW</sequence>
<dbReference type="PROSITE" id="PS51257">
    <property type="entry name" value="PROKAR_LIPOPROTEIN"/>
    <property type="match status" value="1"/>
</dbReference>
<feature type="region of interest" description="Disordered" evidence="1">
    <location>
        <begin position="45"/>
        <end position="67"/>
    </location>
</feature>
<accession>A0A2T3XTG4</accession>
<dbReference type="RefSeq" id="WP_107151533.1">
    <property type="nucleotide sequence ID" value="NZ_PYUC01000007.1"/>
</dbReference>
<evidence type="ECO:0000313" key="3">
    <source>
        <dbReference type="Proteomes" id="UP000240638"/>
    </source>
</evidence>
<dbReference type="EMBL" id="PYUC01000007">
    <property type="protein sequence ID" value="PTB19794.1"/>
    <property type="molecule type" value="Genomic_DNA"/>
</dbReference>
<dbReference type="AlphaFoldDB" id="A0A2T3XTG4"/>
<name>A0A2T3XTG4_9BURK</name>
<evidence type="ECO:0008006" key="4">
    <source>
        <dbReference type="Google" id="ProtNLM"/>
    </source>
</evidence>
<proteinExistence type="predicted"/>
<evidence type="ECO:0000313" key="2">
    <source>
        <dbReference type="EMBL" id="PTB19794.1"/>
    </source>
</evidence>
<reference evidence="2 3" key="1">
    <citation type="submission" date="2018-03" db="EMBL/GenBank/DDBJ databases">
        <title>Whole genome analyses suggest that Burkholderia sensu lato contains two further novel genera in the rhizoxinica-symbiotica group Mycetohabitans gen. nov., and Trinickia gen. nov.: implications for the evolution of diazotrophy and nodulation in the Burkholderiaceae.</title>
        <authorList>
            <person name="Estrada De Los Santos P."/>
            <person name="Palmer M."/>
            <person name="Chavez-Ramirez B."/>
            <person name="Steenkamp E.T."/>
            <person name="Hirsch A.M."/>
            <person name="Manyaka P."/>
            <person name="Maluk M."/>
            <person name="Lafos M."/>
            <person name="Crook M."/>
            <person name="Gross E."/>
            <person name="Simon M.F."/>
            <person name="Bueno Dos Reis Junior F."/>
            <person name="Poole P.S."/>
            <person name="Venter S.N."/>
            <person name="James E.K."/>
        </authorList>
    </citation>
    <scope>NUCLEOTIDE SEQUENCE [LARGE SCALE GENOMIC DNA]</scope>
    <source>
        <strain evidence="2 3">JPY-366</strain>
    </source>
</reference>
<dbReference type="Proteomes" id="UP000240638">
    <property type="component" value="Unassembled WGS sequence"/>
</dbReference>
<protein>
    <recommendedName>
        <fullName evidence="4">Lipoprotein</fullName>
    </recommendedName>
</protein>
<gene>
    <name evidence="2" type="ORF">C9I57_15410</name>
</gene>
<comment type="caution">
    <text evidence="2">The sequence shown here is derived from an EMBL/GenBank/DDBJ whole genome shotgun (WGS) entry which is preliminary data.</text>
</comment>
<organism evidence="2 3">
    <name type="scientific">Trinickia symbiotica</name>
    <dbReference type="NCBI Taxonomy" id="863227"/>
    <lineage>
        <taxon>Bacteria</taxon>
        <taxon>Pseudomonadati</taxon>
        <taxon>Pseudomonadota</taxon>
        <taxon>Betaproteobacteria</taxon>
        <taxon>Burkholderiales</taxon>
        <taxon>Burkholderiaceae</taxon>
        <taxon>Trinickia</taxon>
    </lineage>
</organism>
<evidence type="ECO:0000256" key="1">
    <source>
        <dbReference type="SAM" id="MobiDB-lite"/>
    </source>
</evidence>